<dbReference type="Gene3D" id="3.20.20.300">
    <property type="entry name" value="Glycoside hydrolase, family 3, N-terminal domain"/>
    <property type="match status" value="1"/>
</dbReference>
<dbReference type="GO" id="GO:0005975">
    <property type="term" value="P:carbohydrate metabolic process"/>
    <property type="evidence" value="ECO:0007669"/>
    <property type="project" value="InterPro"/>
</dbReference>
<dbReference type="GO" id="GO:0009254">
    <property type="term" value="P:peptidoglycan turnover"/>
    <property type="evidence" value="ECO:0007669"/>
    <property type="project" value="TreeGrafter"/>
</dbReference>
<dbReference type="Proteomes" id="UP000465221">
    <property type="component" value="Unassembled WGS sequence"/>
</dbReference>
<dbReference type="SUPFAM" id="SSF51445">
    <property type="entry name" value="(Trans)glycosidases"/>
    <property type="match status" value="1"/>
</dbReference>
<evidence type="ECO:0000313" key="9">
    <source>
        <dbReference type="Proteomes" id="UP000465221"/>
    </source>
</evidence>
<gene>
    <name evidence="8" type="ORF">IFM46972_10643</name>
</gene>
<evidence type="ECO:0000256" key="1">
    <source>
        <dbReference type="ARBA" id="ARBA00005336"/>
    </source>
</evidence>
<proteinExistence type="inferred from homology"/>
<dbReference type="GO" id="GO:0004553">
    <property type="term" value="F:hydrolase activity, hydrolyzing O-glycosyl compounds"/>
    <property type="evidence" value="ECO:0007669"/>
    <property type="project" value="InterPro"/>
</dbReference>
<dbReference type="InterPro" id="IPR001764">
    <property type="entry name" value="Glyco_hydro_3_N"/>
</dbReference>
<reference evidence="8 9" key="1">
    <citation type="submission" date="2020-01" db="EMBL/GenBank/DDBJ databases">
        <title>Draft genome sequence of Aspergillus udagawae IFM 46972.</title>
        <authorList>
            <person name="Takahashi H."/>
            <person name="Yaguchi T."/>
        </authorList>
    </citation>
    <scope>NUCLEOTIDE SEQUENCE [LARGE SCALE GENOMIC DNA]</scope>
    <source>
        <strain evidence="8 9">IFM 46972</strain>
    </source>
</reference>
<keyword evidence="2" id="KW-0378">Hydrolase</keyword>
<evidence type="ECO:0000256" key="6">
    <source>
        <dbReference type="SAM" id="SignalP"/>
    </source>
</evidence>
<dbReference type="AlphaFoldDB" id="A0A8H3SDD0"/>
<evidence type="ECO:0000256" key="5">
    <source>
        <dbReference type="ARBA" id="ARBA00023295"/>
    </source>
</evidence>
<dbReference type="EMBL" id="BLKC01000143">
    <property type="protein sequence ID" value="GFF56938.1"/>
    <property type="molecule type" value="Genomic_DNA"/>
</dbReference>
<dbReference type="InterPro" id="IPR017853">
    <property type="entry name" value="GH"/>
</dbReference>
<evidence type="ECO:0000313" key="8">
    <source>
        <dbReference type="EMBL" id="GFF56938.1"/>
    </source>
</evidence>
<name>A0A8H3SDD0_9EURO</name>
<keyword evidence="5" id="KW-0326">Glycosidase</keyword>
<organism evidence="8 9">
    <name type="scientific">Aspergillus udagawae</name>
    <dbReference type="NCBI Taxonomy" id="91492"/>
    <lineage>
        <taxon>Eukaryota</taxon>
        <taxon>Fungi</taxon>
        <taxon>Dikarya</taxon>
        <taxon>Ascomycota</taxon>
        <taxon>Pezizomycotina</taxon>
        <taxon>Eurotiomycetes</taxon>
        <taxon>Eurotiomycetidae</taxon>
        <taxon>Eurotiales</taxon>
        <taxon>Aspergillaceae</taxon>
        <taxon>Aspergillus</taxon>
        <taxon>Aspergillus subgen. Fumigati</taxon>
    </lineage>
</organism>
<evidence type="ECO:0000259" key="7">
    <source>
        <dbReference type="Pfam" id="PF00933"/>
    </source>
</evidence>
<protein>
    <submittedName>
        <fullName evidence="8">Uncharacterized lipoprotein YbbD</fullName>
    </submittedName>
</protein>
<evidence type="ECO:0000256" key="2">
    <source>
        <dbReference type="ARBA" id="ARBA00022801"/>
    </source>
</evidence>
<keyword evidence="4" id="KW-0119">Carbohydrate metabolism</keyword>
<feature type="signal peptide" evidence="6">
    <location>
        <begin position="1"/>
        <end position="18"/>
    </location>
</feature>
<keyword evidence="6" id="KW-0732">Signal</keyword>
<dbReference type="PANTHER" id="PTHR30480:SF14">
    <property type="entry name" value="HYDROLASE, PUTATIVE (AFU_ORTHOLOGUE AFUA_4G13770)-RELATED"/>
    <property type="match status" value="1"/>
</dbReference>
<accession>A0A8H3SDD0</accession>
<comment type="similarity">
    <text evidence="1">Belongs to the glycosyl hydrolase 3 family.</text>
</comment>
<dbReference type="InterPro" id="IPR036962">
    <property type="entry name" value="Glyco_hydro_3_N_sf"/>
</dbReference>
<dbReference type="Pfam" id="PF00933">
    <property type="entry name" value="Glyco_hydro_3"/>
    <property type="match status" value="1"/>
</dbReference>
<dbReference type="InterPro" id="IPR050226">
    <property type="entry name" value="NagZ_Beta-hexosaminidase"/>
</dbReference>
<comment type="caution">
    <text evidence="8">The sequence shown here is derived from an EMBL/GenBank/DDBJ whole genome shotgun (WGS) entry which is preliminary data.</text>
</comment>
<feature type="domain" description="Glycoside hydrolase family 3 N-terminal" evidence="7">
    <location>
        <begin position="44"/>
        <end position="345"/>
    </location>
</feature>
<keyword evidence="3" id="KW-0325">Glycoprotein</keyword>
<sequence>MKLSTLLFSAVCTATSTATTTANQAATHVIYSYPGPSPPASLLSLISSGKVGGLILFGENIDANLSTTIASIQKTYASSPGYNGTPLLIMTDQEGGKVRRLPGGPTLSAKQVGMSADPASTAAETGTEAASTLSKYGVNVNLAPVLDVYRSAGNFIDEYGRSYGNSSRLVTSCGEAFIAAQQRQKVIATAKHFPGLGAAGAGENTDLVPVRIDRGLKELRRVDEAPYTAAIAAGVDMVMASWAVYPALDDKPAGLSEKWIQGELRGRHGFRGVTITDAIEAGALGAYGDDAARGVLAAQAGMDLLLASARNVSQGEAIVDALTKALETGEVDTEEFEAGTARIMALRRTLHYSPSNGSIKSATLFEAPKTPNSTTVSTVTFGAHGGSNIHAVPFSAYRR</sequence>
<keyword evidence="8" id="KW-0449">Lipoprotein</keyword>
<dbReference type="PANTHER" id="PTHR30480">
    <property type="entry name" value="BETA-HEXOSAMINIDASE-RELATED"/>
    <property type="match status" value="1"/>
</dbReference>
<evidence type="ECO:0000256" key="3">
    <source>
        <dbReference type="ARBA" id="ARBA00023180"/>
    </source>
</evidence>
<feature type="chain" id="PRO_5034788302" evidence="6">
    <location>
        <begin position="19"/>
        <end position="399"/>
    </location>
</feature>
<evidence type="ECO:0000256" key="4">
    <source>
        <dbReference type="ARBA" id="ARBA00023277"/>
    </source>
</evidence>